<feature type="domain" description="Peptidase A1" evidence="11">
    <location>
        <begin position="77"/>
        <end position="499"/>
    </location>
</feature>
<dbReference type="Pfam" id="PF03489">
    <property type="entry name" value="SapB_2"/>
    <property type="match status" value="1"/>
</dbReference>
<keyword evidence="5" id="KW-0865">Zymogen</keyword>
<evidence type="ECO:0000256" key="8">
    <source>
        <dbReference type="PIRSR" id="PIRSR601461-2"/>
    </source>
</evidence>
<dbReference type="PROSITE" id="PS50015">
    <property type="entry name" value="SAP_B"/>
    <property type="match status" value="2"/>
</dbReference>
<dbReference type="PRINTS" id="PR00792">
    <property type="entry name" value="PEPSIN"/>
</dbReference>
<organism evidence="12 13">
    <name type="scientific">Trapa natans</name>
    <name type="common">Water chestnut</name>
    <dbReference type="NCBI Taxonomy" id="22666"/>
    <lineage>
        <taxon>Eukaryota</taxon>
        <taxon>Viridiplantae</taxon>
        <taxon>Streptophyta</taxon>
        <taxon>Embryophyta</taxon>
        <taxon>Tracheophyta</taxon>
        <taxon>Spermatophyta</taxon>
        <taxon>Magnoliopsida</taxon>
        <taxon>eudicotyledons</taxon>
        <taxon>Gunneridae</taxon>
        <taxon>Pentapetalae</taxon>
        <taxon>rosids</taxon>
        <taxon>malvids</taxon>
        <taxon>Myrtales</taxon>
        <taxon>Lythraceae</taxon>
        <taxon>Trapa</taxon>
    </lineage>
</organism>
<dbReference type="GO" id="GO:0006629">
    <property type="term" value="P:lipid metabolic process"/>
    <property type="evidence" value="ECO:0007669"/>
    <property type="project" value="InterPro"/>
</dbReference>
<evidence type="ECO:0000259" key="10">
    <source>
        <dbReference type="PROSITE" id="PS50015"/>
    </source>
</evidence>
<dbReference type="InterPro" id="IPR001969">
    <property type="entry name" value="Aspartic_peptidase_AS"/>
</dbReference>
<dbReference type="PROSITE" id="PS51767">
    <property type="entry name" value="PEPTIDASE_A1"/>
    <property type="match status" value="1"/>
</dbReference>
<dbReference type="InterPro" id="IPR001461">
    <property type="entry name" value="Aspartic_peptidase_A1"/>
</dbReference>
<dbReference type="InterPro" id="IPR007856">
    <property type="entry name" value="SapB_1"/>
</dbReference>
<dbReference type="Gene3D" id="1.10.225.10">
    <property type="entry name" value="Saposin-like"/>
    <property type="match status" value="1"/>
</dbReference>
<feature type="disulfide bond" evidence="8">
    <location>
        <begin position="108"/>
        <end position="115"/>
    </location>
</feature>
<sequence length="502" mass="55457">MGTMSLPIFYSLGTLIFLLLTTLSSGSLLRIPLKKRPFDLIGASAAHQRSMAILMDSSSSSRPDPVASQKSYLDSQYFGVIGIGSPPQNFTVIFDTGSSNLWVPSSNCNFLSLACYIHSKYNASKSTTHTPIGKPCNLHYGSGSILGYFSKDNVQVGNLVIKNQVFIEAIVEGCLSLSLAKFDGILGLGFQEISVGDTSPLWYNMLQQDLLTQKVFSFWLNRGSESPKRGEIIFGGMDPKHFKGNHTYANVTRNGYWQIQLNDFLIRNQSADVCGDGCAAIVDSGTSFVAGPEEIMTDLNREIGAREFMSMECKQVISQYGDLIWELLLSGLKPKKVCSSLSLCSYNETNQSSMMIKEVTEQKPEDALGGHIDVLCSACEMTLMWIHTKMLQNTTREKIFEYVNKLCNNMPNPTQELVVDCDKVGDFPTVSFIIEKQLFHLSPQHYIIPVVRGSSTICISGFVPLDVSTPQGPLWILGEIFMEAYHTVFDFGNLQIGFAEAA</sequence>
<dbReference type="PANTHER" id="PTHR47966:SF3">
    <property type="entry name" value="ASPARTIC PROTEINASE-LIKE"/>
    <property type="match status" value="1"/>
</dbReference>
<dbReference type="InterPro" id="IPR033121">
    <property type="entry name" value="PEPTIDASE_A1"/>
</dbReference>
<keyword evidence="13" id="KW-1185">Reference proteome</keyword>
<dbReference type="Pfam" id="PF00026">
    <property type="entry name" value="Asp"/>
    <property type="match status" value="1"/>
</dbReference>
<evidence type="ECO:0000256" key="5">
    <source>
        <dbReference type="ARBA" id="ARBA00023145"/>
    </source>
</evidence>
<dbReference type="SUPFAM" id="SSF50630">
    <property type="entry name" value="Acid proteases"/>
    <property type="match status" value="1"/>
</dbReference>
<dbReference type="Pfam" id="PF05184">
    <property type="entry name" value="SapB_1"/>
    <property type="match status" value="1"/>
</dbReference>
<dbReference type="GO" id="GO:0006508">
    <property type="term" value="P:proteolysis"/>
    <property type="evidence" value="ECO:0007669"/>
    <property type="project" value="UniProtKB-KW"/>
</dbReference>
<dbReference type="InterPro" id="IPR011001">
    <property type="entry name" value="Saposin-like"/>
</dbReference>
<evidence type="ECO:0000256" key="7">
    <source>
        <dbReference type="ARBA" id="ARBA00023180"/>
    </source>
</evidence>
<dbReference type="Gene3D" id="2.40.70.10">
    <property type="entry name" value="Acid Proteases"/>
    <property type="match status" value="2"/>
</dbReference>
<comment type="caution">
    <text evidence="12">The sequence shown here is derived from an EMBL/GenBank/DDBJ whole genome shotgun (WGS) entry which is preliminary data.</text>
</comment>
<dbReference type="SUPFAM" id="SSF47862">
    <property type="entry name" value="Saposin"/>
    <property type="match status" value="1"/>
</dbReference>
<name>A0AAN7KEP8_TRANT</name>
<evidence type="ECO:0000256" key="3">
    <source>
        <dbReference type="ARBA" id="ARBA00022750"/>
    </source>
</evidence>
<dbReference type="EMBL" id="JAXQNO010000022">
    <property type="protein sequence ID" value="KAK4767683.1"/>
    <property type="molecule type" value="Genomic_DNA"/>
</dbReference>
<evidence type="ECO:0000259" key="11">
    <source>
        <dbReference type="PROSITE" id="PS51767"/>
    </source>
</evidence>
<gene>
    <name evidence="12" type="ORF">SAY86_015433</name>
</gene>
<dbReference type="SMART" id="SM00741">
    <property type="entry name" value="SapB"/>
    <property type="match status" value="2"/>
</dbReference>
<dbReference type="InterPro" id="IPR008138">
    <property type="entry name" value="SapB_2"/>
</dbReference>
<keyword evidence="6 8" id="KW-1015">Disulfide bond</keyword>
<feature type="domain" description="Saposin B-type" evidence="10">
    <location>
        <begin position="372"/>
        <end position="413"/>
    </location>
</feature>
<accession>A0AAN7KEP8</accession>
<evidence type="ECO:0000256" key="1">
    <source>
        <dbReference type="ARBA" id="ARBA00007447"/>
    </source>
</evidence>
<dbReference type="InterPro" id="IPR021109">
    <property type="entry name" value="Peptidase_aspartic_dom_sf"/>
</dbReference>
<dbReference type="InterPro" id="IPR008139">
    <property type="entry name" value="SaposinB_dom"/>
</dbReference>
<evidence type="ECO:0000313" key="13">
    <source>
        <dbReference type="Proteomes" id="UP001346149"/>
    </source>
</evidence>
<dbReference type="PANTHER" id="PTHR47966">
    <property type="entry name" value="BETA-SITE APP-CLEAVING ENZYME, ISOFORM A-RELATED"/>
    <property type="match status" value="1"/>
</dbReference>
<evidence type="ECO:0000256" key="4">
    <source>
        <dbReference type="ARBA" id="ARBA00022801"/>
    </source>
</evidence>
<evidence type="ECO:0000313" key="12">
    <source>
        <dbReference type="EMBL" id="KAK4767683.1"/>
    </source>
</evidence>
<evidence type="ECO:0000256" key="9">
    <source>
        <dbReference type="RuleBase" id="RU000454"/>
    </source>
</evidence>
<dbReference type="Proteomes" id="UP001346149">
    <property type="component" value="Unassembled WGS sequence"/>
</dbReference>
<evidence type="ECO:0000256" key="6">
    <source>
        <dbReference type="ARBA" id="ARBA00023157"/>
    </source>
</evidence>
<dbReference type="PROSITE" id="PS00141">
    <property type="entry name" value="ASP_PROTEASE"/>
    <property type="match status" value="2"/>
</dbReference>
<dbReference type="FunFam" id="2.40.70.10:FF:000115">
    <property type="entry name" value="Lysosomal aspartic protease"/>
    <property type="match status" value="1"/>
</dbReference>
<keyword evidence="2 9" id="KW-0645">Protease</keyword>
<keyword evidence="4 9" id="KW-0378">Hydrolase</keyword>
<evidence type="ECO:0000256" key="2">
    <source>
        <dbReference type="ARBA" id="ARBA00022670"/>
    </source>
</evidence>
<comment type="similarity">
    <text evidence="1 9">Belongs to the peptidase A1 family.</text>
</comment>
<proteinExistence type="inferred from homology"/>
<keyword evidence="7" id="KW-0325">Glycoprotein</keyword>
<dbReference type="GO" id="GO:0004190">
    <property type="term" value="F:aspartic-type endopeptidase activity"/>
    <property type="evidence" value="ECO:0007669"/>
    <property type="project" value="UniProtKB-KW"/>
</dbReference>
<reference evidence="12 13" key="1">
    <citation type="journal article" date="2023" name="Hortic Res">
        <title>Pangenome of water caltrop reveals structural variations and asymmetric subgenome divergence after allopolyploidization.</title>
        <authorList>
            <person name="Zhang X."/>
            <person name="Chen Y."/>
            <person name="Wang L."/>
            <person name="Yuan Y."/>
            <person name="Fang M."/>
            <person name="Shi L."/>
            <person name="Lu R."/>
            <person name="Comes H.P."/>
            <person name="Ma Y."/>
            <person name="Chen Y."/>
            <person name="Huang G."/>
            <person name="Zhou Y."/>
            <person name="Zheng Z."/>
            <person name="Qiu Y."/>
        </authorList>
    </citation>
    <scope>NUCLEOTIDE SEQUENCE [LARGE SCALE GENOMIC DNA]</scope>
    <source>
        <strain evidence="12">F231</strain>
    </source>
</reference>
<dbReference type="AlphaFoldDB" id="A0AAN7KEP8"/>
<protein>
    <submittedName>
        <fullName evidence="12">Uncharacterized protein</fullName>
    </submittedName>
</protein>
<keyword evidence="3 9" id="KW-0064">Aspartyl protease</keyword>
<feature type="domain" description="Saposin B-type" evidence="10">
    <location>
        <begin position="308"/>
        <end position="348"/>
    </location>
</feature>